<keyword evidence="6" id="KW-0238">DNA-binding</keyword>
<dbReference type="GO" id="GO:0008170">
    <property type="term" value="F:N-methyltransferase activity"/>
    <property type="evidence" value="ECO:0007669"/>
    <property type="project" value="InterPro"/>
</dbReference>
<evidence type="ECO:0000256" key="3">
    <source>
        <dbReference type="ARBA" id="ARBA00022679"/>
    </source>
</evidence>
<evidence type="ECO:0000313" key="10">
    <source>
        <dbReference type="EMBL" id="HIZ57943.1"/>
    </source>
</evidence>
<dbReference type="GO" id="GO:0015667">
    <property type="term" value="F:site-specific DNA-methyltransferase (cytosine-N4-specific) activity"/>
    <property type="evidence" value="ECO:0007669"/>
    <property type="project" value="UniProtKB-EC"/>
</dbReference>
<dbReference type="PANTHER" id="PTHR13370">
    <property type="entry name" value="RNA METHYLASE-RELATED"/>
    <property type="match status" value="1"/>
</dbReference>
<dbReference type="InterPro" id="IPR017985">
    <property type="entry name" value="MeTrfase_CN4_CS"/>
</dbReference>
<evidence type="ECO:0000256" key="6">
    <source>
        <dbReference type="ARBA" id="ARBA00023125"/>
    </source>
</evidence>
<evidence type="ECO:0000256" key="5">
    <source>
        <dbReference type="ARBA" id="ARBA00022747"/>
    </source>
</evidence>
<sequence>MKQHIYKRFKETNQITLYNGDCIKLLKKLPDSSIDLIITSPPYCIGKAYEDPHNDIKTFRDQHICIFDDIYRVLKPGGSICWQTGYHVSAKCVIPLDYIVYELFTSKSANLKYPLILRNRIIWTFGHGLNSTKRFSGRHETILWFTKGDSFNFDLDAVRVPQKYPGKRSYRGPNKGKLSGNPLGKNPSDVWDIPNVNANHIEKTEHPCQYPVALPLRLINALCPKDGIVFDPFMGSGTTGVAAIVARRRFLGAEIQKDYYEISYSRVLDAINGKAKIREDVPAIEPNVNSSVAQLPEEFRKIREEKNGEQ</sequence>
<dbReference type="Pfam" id="PF01555">
    <property type="entry name" value="N6_N4_Mtase"/>
    <property type="match status" value="1"/>
</dbReference>
<evidence type="ECO:0000256" key="8">
    <source>
        <dbReference type="RuleBase" id="RU362026"/>
    </source>
</evidence>
<accession>A0A9D2JMY2</accession>
<evidence type="ECO:0000256" key="2">
    <source>
        <dbReference type="ARBA" id="ARBA00022603"/>
    </source>
</evidence>
<evidence type="ECO:0000256" key="4">
    <source>
        <dbReference type="ARBA" id="ARBA00022691"/>
    </source>
</evidence>
<dbReference type="Proteomes" id="UP000824065">
    <property type="component" value="Unassembled WGS sequence"/>
</dbReference>
<evidence type="ECO:0000256" key="1">
    <source>
        <dbReference type="ARBA" id="ARBA00010203"/>
    </source>
</evidence>
<keyword evidence="2" id="KW-0489">Methyltransferase</keyword>
<reference evidence="10" key="2">
    <citation type="submission" date="2021-04" db="EMBL/GenBank/DDBJ databases">
        <authorList>
            <person name="Gilroy R."/>
        </authorList>
    </citation>
    <scope>NUCLEOTIDE SEQUENCE</scope>
    <source>
        <strain evidence="10">ChiBcec16-3735</strain>
    </source>
</reference>
<dbReference type="PRINTS" id="PR00508">
    <property type="entry name" value="S21N4MTFRASE"/>
</dbReference>
<dbReference type="AlphaFoldDB" id="A0A9D2JMY2"/>
<dbReference type="GO" id="GO:0009307">
    <property type="term" value="P:DNA restriction-modification system"/>
    <property type="evidence" value="ECO:0007669"/>
    <property type="project" value="UniProtKB-KW"/>
</dbReference>
<protein>
    <recommendedName>
        <fullName evidence="8">Methyltransferase</fullName>
        <ecNumber evidence="8">2.1.1.-</ecNumber>
    </recommendedName>
</protein>
<dbReference type="GO" id="GO:0005737">
    <property type="term" value="C:cytoplasm"/>
    <property type="evidence" value="ECO:0007669"/>
    <property type="project" value="TreeGrafter"/>
</dbReference>
<dbReference type="InterPro" id="IPR001091">
    <property type="entry name" value="RM_Methyltransferase"/>
</dbReference>
<dbReference type="EC" id="2.1.1.-" evidence="8"/>
<comment type="caution">
    <text evidence="10">The sequence shown here is derived from an EMBL/GenBank/DDBJ whole genome shotgun (WGS) entry which is preliminary data.</text>
</comment>
<organism evidence="10 11">
    <name type="scientific">Candidatus Faecalibacterium gallistercoris</name>
    <dbReference type="NCBI Taxonomy" id="2838579"/>
    <lineage>
        <taxon>Bacteria</taxon>
        <taxon>Bacillati</taxon>
        <taxon>Bacillota</taxon>
        <taxon>Clostridia</taxon>
        <taxon>Eubacteriales</taxon>
        <taxon>Oscillospiraceae</taxon>
        <taxon>Faecalibacterium</taxon>
    </lineage>
</organism>
<dbReference type="PANTHER" id="PTHR13370:SF3">
    <property type="entry name" value="TRNA (GUANINE(10)-N2)-METHYLTRANSFERASE HOMOLOG"/>
    <property type="match status" value="1"/>
</dbReference>
<evidence type="ECO:0000256" key="7">
    <source>
        <dbReference type="ARBA" id="ARBA00049120"/>
    </source>
</evidence>
<feature type="domain" description="DNA methylase N-4/N-6" evidence="9">
    <location>
        <begin position="34"/>
        <end position="263"/>
    </location>
</feature>
<evidence type="ECO:0000313" key="11">
    <source>
        <dbReference type="Proteomes" id="UP000824065"/>
    </source>
</evidence>
<name>A0A9D2JMY2_9FIRM</name>
<dbReference type="PROSITE" id="PS00093">
    <property type="entry name" value="N4_MTASE"/>
    <property type="match status" value="1"/>
</dbReference>
<comment type="similarity">
    <text evidence="1">Belongs to the N(4)/N(6)-methyltransferase family. N(4) subfamily.</text>
</comment>
<comment type="catalytic activity">
    <reaction evidence="7">
        <text>a 2'-deoxycytidine in DNA + S-adenosyl-L-methionine = an N(4)-methyl-2'-deoxycytidine in DNA + S-adenosyl-L-homocysteine + H(+)</text>
        <dbReference type="Rhea" id="RHEA:16857"/>
        <dbReference type="Rhea" id="RHEA-COMP:11369"/>
        <dbReference type="Rhea" id="RHEA-COMP:13674"/>
        <dbReference type="ChEBI" id="CHEBI:15378"/>
        <dbReference type="ChEBI" id="CHEBI:57856"/>
        <dbReference type="ChEBI" id="CHEBI:59789"/>
        <dbReference type="ChEBI" id="CHEBI:85452"/>
        <dbReference type="ChEBI" id="CHEBI:137933"/>
        <dbReference type="EC" id="2.1.1.113"/>
    </reaction>
</comment>
<dbReference type="Gene3D" id="3.40.50.150">
    <property type="entry name" value="Vaccinia Virus protein VP39"/>
    <property type="match status" value="1"/>
</dbReference>
<dbReference type="InterPro" id="IPR002941">
    <property type="entry name" value="DNA_methylase_N4/N6"/>
</dbReference>
<reference evidence="10" key="1">
    <citation type="journal article" date="2021" name="PeerJ">
        <title>Extensive microbial diversity within the chicken gut microbiome revealed by metagenomics and culture.</title>
        <authorList>
            <person name="Gilroy R."/>
            <person name="Ravi A."/>
            <person name="Getino M."/>
            <person name="Pursley I."/>
            <person name="Horton D.L."/>
            <person name="Alikhan N.F."/>
            <person name="Baker D."/>
            <person name="Gharbi K."/>
            <person name="Hall N."/>
            <person name="Watson M."/>
            <person name="Adriaenssens E.M."/>
            <person name="Foster-Nyarko E."/>
            <person name="Jarju S."/>
            <person name="Secka A."/>
            <person name="Antonio M."/>
            <person name="Oren A."/>
            <person name="Chaudhuri R.R."/>
            <person name="La Ragione R."/>
            <person name="Hildebrand F."/>
            <person name="Pallen M.J."/>
        </authorList>
    </citation>
    <scope>NUCLEOTIDE SEQUENCE</scope>
    <source>
        <strain evidence="10">ChiBcec16-3735</strain>
    </source>
</reference>
<dbReference type="GO" id="GO:0009007">
    <property type="term" value="F:site-specific DNA-methyltransferase (adenine-specific) activity"/>
    <property type="evidence" value="ECO:0007669"/>
    <property type="project" value="TreeGrafter"/>
</dbReference>
<dbReference type="EMBL" id="DXBJ01000034">
    <property type="protein sequence ID" value="HIZ57943.1"/>
    <property type="molecule type" value="Genomic_DNA"/>
</dbReference>
<gene>
    <name evidence="10" type="ORF">H9725_05100</name>
</gene>
<evidence type="ECO:0000259" key="9">
    <source>
        <dbReference type="Pfam" id="PF01555"/>
    </source>
</evidence>
<keyword evidence="4" id="KW-0949">S-adenosyl-L-methionine</keyword>
<dbReference type="GO" id="GO:0032259">
    <property type="term" value="P:methylation"/>
    <property type="evidence" value="ECO:0007669"/>
    <property type="project" value="UniProtKB-KW"/>
</dbReference>
<proteinExistence type="inferred from homology"/>
<dbReference type="SUPFAM" id="SSF53335">
    <property type="entry name" value="S-adenosyl-L-methionine-dependent methyltransferases"/>
    <property type="match status" value="1"/>
</dbReference>
<dbReference type="CDD" id="cd02440">
    <property type="entry name" value="AdoMet_MTases"/>
    <property type="match status" value="1"/>
</dbReference>
<keyword evidence="3" id="KW-0808">Transferase</keyword>
<dbReference type="InterPro" id="IPR029063">
    <property type="entry name" value="SAM-dependent_MTases_sf"/>
</dbReference>
<dbReference type="GO" id="GO:0003677">
    <property type="term" value="F:DNA binding"/>
    <property type="evidence" value="ECO:0007669"/>
    <property type="project" value="UniProtKB-KW"/>
</dbReference>
<keyword evidence="5" id="KW-0680">Restriction system</keyword>